<dbReference type="GO" id="GO:0005634">
    <property type="term" value="C:nucleus"/>
    <property type="evidence" value="ECO:0007669"/>
    <property type="project" value="UniProtKB-SubCell"/>
</dbReference>
<accession>A0A9Q0YUW0</accession>
<comment type="caution">
    <text evidence="7">The sequence shown here is derived from an EMBL/GenBank/DDBJ whole genome shotgun (WGS) entry which is preliminary data.</text>
</comment>
<dbReference type="SUPFAM" id="SSF82704">
    <property type="entry name" value="AlbA-like"/>
    <property type="match status" value="1"/>
</dbReference>
<feature type="compositionally biased region" description="Low complexity" evidence="4">
    <location>
        <begin position="156"/>
        <end position="169"/>
    </location>
</feature>
<evidence type="ECO:0000313" key="7">
    <source>
        <dbReference type="EMBL" id="KAJ6710909.1"/>
    </source>
</evidence>
<dbReference type="EMBL" id="JAPFFM010000015">
    <property type="protein sequence ID" value="KAJ6710909.1"/>
    <property type="molecule type" value="Genomic_DNA"/>
</dbReference>
<dbReference type="InterPro" id="IPR002775">
    <property type="entry name" value="DNA/RNA-bd_Alba-like"/>
</dbReference>
<dbReference type="Gene3D" id="3.30.110.20">
    <property type="entry name" value="Alba-like domain"/>
    <property type="match status" value="1"/>
</dbReference>
<keyword evidence="5" id="KW-0472">Membrane</keyword>
<keyword evidence="5" id="KW-0812">Transmembrane</keyword>
<dbReference type="InterPro" id="IPR051958">
    <property type="entry name" value="Alba-like_NAB"/>
</dbReference>
<dbReference type="Pfam" id="PF01918">
    <property type="entry name" value="Alba"/>
    <property type="match status" value="1"/>
</dbReference>
<evidence type="ECO:0000256" key="2">
    <source>
        <dbReference type="ARBA" id="ARBA00008018"/>
    </source>
</evidence>
<dbReference type="GO" id="GO:0003723">
    <property type="term" value="F:RNA binding"/>
    <property type="evidence" value="ECO:0007669"/>
    <property type="project" value="TreeGrafter"/>
</dbReference>
<evidence type="ECO:0000259" key="6">
    <source>
        <dbReference type="Pfam" id="PF01918"/>
    </source>
</evidence>
<sequence length="379" mass="41179">MDRYTRVEKPKPESPINENEIRITSGGPPRNYISYGTSLLQEKHVKEIVLKAMGQAISKTVSVAEGIKRRNPRLHQDTAISSVSITDVWEPLEEGLVPVEQTRQVSMITITLSFKELNKMSSGGTNQRNVFSELRVHDLPLGYLGSMYQAPHSMEQPKQQKQQQQQPRQARGSYNAVPEDSYGRGDLYGRGRGRGRGRNWGRGGGGYGYGNYHGNYRGNYHGSYQGNYHGNYQGNYKDNGGYSNRGDRGGYSNRGDRGGYSNRGDRGGYSNRGDNGGYSNRGDNGGQGDDGGYSNQGRAGAGAGIGVIVTLDMKEEEVEGAEAMAMVVEGWPITQGVAAAAAGVLEVAVAMAMAMAAKLKKRMVFSPFASAKFLPRPVG</sequence>
<gene>
    <name evidence="7" type="ORF">OIU74_011712</name>
</gene>
<keyword evidence="5" id="KW-1133">Transmembrane helix</keyword>
<protein>
    <submittedName>
        <fullName evidence="7">RIBONUCLEASE P SUBUNIT P25</fullName>
    </submittedName>
</protein>
<dbReference type="PANTHER" id="PTHR13516">
    <property type="entry name" value="RIBONUCLEASE P SUBUNIT P25"/>
    <property type="match status" value="1"/>
</dbReference>
<keyword evidence="3" id="KW-0539">Nucleus</keyword>
<dbReference type="PANTHER" id="PTHR13516:SF3">
    <property type="entry name" value="ALBA DNA_RNA-BINDING PROTEIN"/>
    <property type="match status" value="1"/>
</dbReference>
<reference evidence="7" key="2">
    <citation type="journal article" date="2023" name="Int. J. Mol. Sci.">
        <title>De Novo Assembly and Annotation of 11 Diverse Shrub Willow (Salix) Genomes Reveals Novel Gene Organization in Sex-Linked Regions.</title>
        <authorList>
            <person name="Hyden B."/>
            <person name="Feng K."/>
            <person name="Yates T.B."/>
            <person name="Jawdy S."/>
            <person name="Cereghino C."/>
            <person name="Smart L.B."/>
            <person name="Muchero W."/>
        </authorList>
    </citation>
    <scope>NUCLEOTIDE SEQUENCE</scope>
    <source>
        <tissue evidence="7">Shoot tip</tissue>
    </source>
</reference>
<proteinExistence type="inferred from homology"/>
<organism evidence="7 8">
    <name type="scientific">Salix koriyanagi</name>
    <dbReference type="NCBI Taxonomy" id="2511006"/>
    <lineage>
        <taxon>Eukaryota</taxon>
        <taxon>Viridiplantae</taxon>
        <taxon>Streptophyta</taxon>
        <taxon>Embryophyta</taxon>
        <taxon>Tracheophyta</taxon>
        <taxon>Spermatophyta</taxon>
        <taxon>Magnoliopsida</taxon>
        <taxon>eudicotyledons</taxon>
        <taxon>Gunneridae</taxon>
        <taxon>Pentapetalae</taxon>
        <taxon>rosids</taxon>
        <taxon>fabids</taxon>
        <taxon>Malpighiales</taxon>
        <taxon>Salicaceae</taxon>
        <taxon>Saliceae</taxon>
        <taxon>Salix</taxon>
    </lineage>
</organism>
<dbReference type="Proteomes" id="UP001151752">
    <property type="component" value="Chromosome 2"/>
</dbReference>
<keyword evidence="8" id="KW-1185">Reference proteome</keyword>
<feature type="region of interest" description="Disordered" evidence="4">
    <location>
        <begin position="152"/>
        <end position="204"/>
    </location>
</feature>
<feature type="domain" description="DNA/RNA-binding protein Alba-like" evidence="6">
    <location>
        <begin position="19"/>
        <end position="82"/>
    </location>
</feature>
<comment type="similarity">
    <text evidence="2">Belongs to the histone-like Alba family.</text>
</comment>
<feature type="region of interest" description="Disordered" evidence="4">
    <location>
        <begin position="235"/>
        <end position="296"/>
    </location>
</feature>
<reference evidence="7" key="1">
    <citation type="submission" date="2022-11" db="EMBL/GenBank/DDBJ databases">
        <authorList>
            <person name="Hyden B.L."/>
            <person name="Feng K."/>
            <person name="Yates T."/>
            <person name="Jawdy S."/>
            <person name="Smart L.B."/>
            <person name="Muchero W."/>
        </authorList>
    </citation>
    <scope>NUCLEOTIDE SEQUENCE</scope>
    <source>
        <tissue evidence="7">Shoot tip</tissue>
    </source>
</reference>
<evidence type="ECO:0000256" key="3">
    <source>
        <dbReference type="ARBA" id="ARBA00023242"/>
    </source>
</evidence>
<evidence type="ECO:0000256" key="4">
    <source>
        <dbReference type="SAM" id="MobiDB-lite"/>
    </source>
</evidence>
<dbReference type="InterPro" id="IPR036882">
    <property type="entry name" value="Alba-like_dom_sf"/>
</dbReference>
<evidence type="ECO:0000256" key="1">
    <source>
        <dbReference type="ARBA" id="ARBA00004123"/>
    </source>
</evidence>
<name>A0A9Q0YUW0_9ROSI</name>
<dbReference type="AlphaFoldDB" id="A0A9Q0YUW0"/>
<evidence type="ECO:0000313" key="8">
    <source>
        <dbReference type="Proteomes" id="UP001151752"/>
    </source>
</evidence>
<comment type="subcellular location">
    <subcellularLocation>
        <location evidence="1">Nucleus</location>
    </subcellularLocation>
</comment>
<evidence type="ECO:0000256" key="5">
    <source>
        <dbReference type="SAM" id="Phobius"/>
    </source>
</evidence>
<feature type="transmembrane region" description="Helical" evidence="5">
    <location>
        <begin position="336"/>
        <end position="357"/>
    </location>
</feature>